<evidence type="ECO:0000313" key="2">
    <source>
        <dbReference type="EMBL" id="MFC6170645.1"/>
    </source>
</evidence>
<dbReference type="RefSeq" id="WP_125551490.1">
    <property type="nucleotide sequence ID" value="NZ_JBHSSL010000050.1"/>
</dbReference>
<comment type="caution">
    <text evidence="2">The sequence shown here is derived from an EMBL/GenBank/DDBJ whole genome shotgun (WGS) entry which is preliminary data.</text>
</comment>
<dbReference type="Proteomes" id="UP001596289">
    <property type="component" value="Unassembled WGS sequence"/>
</dbReference>
<evidence type="ECO:0000313" key="3">
    <source>
        <dbReference type="Proteomes" id="UP001596289"/>
    </source>
</evidence>
<dbReference type="Pfam" id="PF00173">
    <property type="entry name" value="Cyt-b5"/>
    <property type="match status" value="1"/>
</dbReference>
<dbReference type="InterPro" id="IPR001199">
    <property type="entry name" value="Cyt_B5-like_heme/steroid-bd"/>
</dbReference>
<dbReference type="InterPro" id="IPR036400">
    <property type="entry name" value="Cyt_B5-like_heme/steroid_sf"/>
</dbReference>
<proteinExistence type="predicted"/>
<feature type="domain" description="Cytochrome b5 heme-binding" evidence="1">
    <location>
        <begin position="6"/>
        <end position="77"/>
    </location>
</feature>
<sequence>MVEKTFTQAELAQYDGTNGKQAYVAVDGVVYDVTDVKPWAGGKHHGHTAGHDVSEEITHAPHKKSVLEKLTAVGKYTG</sequence>
<dbReference type="EMBL" id="JBHSSL010000050">
    <property type="protein sequence ID" value="MFC6170645.1"/>
    <property type="molecule type" value="Genomic_DNA"/>
</dbReference>
<accession>A0ABW1RHJ7</accession>
<reference evidence="3" key="1">
    <citation type="journal article" date="2019" name="Int. J. Syst. Evol. Microbiol.">
        <title>The Global Catalogue of Microorganisms (GCM) 10K type strain sequencing project: providing services to taxonomists for standard genome sequencing and annotation.</title>
        <authorList>
            <consortium name="The Broad Institute Genomics Platform"/>
            <consortium name="The Broad Institute Genome Sequencing Center for Infectious Disease"/>
            <person name="Wu L."/>
            <person name="Ma J."/>
        </authorList>
    </citation>
    <scope>NUCLEOTIDE SEQUENCE [LARGE SCALE GENOMIC DNA]</scope>
    <source>
        <strain evidence="3">CCM 8904</strain>
    </source>
</reference>
<name>A0ABW1RHJ7_9LACO</name>
<dbReference type="Gene3D" id="3.10.120.10">
    <property type="entry name" value="Cytochrome b5-like heme/steroid binding domain"/>
    <property type="match status" value="1"/>
</dbReference>
<dbReference type="SUPFAM" id="SSF55856">
    <property type="entry name" value="Cytochrome b5-like heme/steroid binding domain"/>
    <property type="match status" value="1"/>
</dbReference>
<evidence type="ECO:0000259" key="1">
    <source>
        <dbReference type="SMART" id="SM01117"/>
    </source>
</evidence>
<gene>
    <name evidence="2" type="ORF">ACFQGP_08665</name>
</gene>
<organism evidence="2 3">
    <name type="scientific">Loigolactobacillus jiayinensis</name>
    <dbReference type="NCBI Taxonomy" id="2486016"/>
    <lineage>
        <taxon>Bacteria</taxon>
        <taxon>Bacillati</taxon>
        <taxon>Bacillota</taxon>
        <taxon>Bacilli</taxon>
        <taxon>Lactobacillales</taxon>
        <taxon>Lactobacillaceae</taxon>
        <taxon>Loigolactobacillus</taxon>
    </lineage>
</organism>
<dbReference type="SMART" id="SM01117">
    <property type="entry name" value="Cyt-b5"/>
    <property type="match status" value="1"/>
</dbReference>
<protein>
    <submittedName>
        <fullName evidence="2">Cytochrome b5 domain-containing protein</fullName>
    </submittedName>
</protein>
<keyword evidence="3" id="KW-1185">Reference proteome</keyword>